<sequence>MQYSTLRISALVAVFSASTALAYLDCGGGRAPPKTTVPGCPGYVGPTSGVIATSIIVSSTSSAIASPTDSVTESPSDEDLISALFDESIGVDDGLCVCSGYFCEFARPGCVSIDKNGVRSTIVANPGYQTKAFVSSAYSSYTATAGPVMYYSIDGAMISSKPTATGHLSGSVSSASSSSSSTSHSHTATGTIVSAVTATGNSSSTITQAPTTMDTSTVSSVANATMSSNTTAPASGLPLTAPSSGASKVSGLSSLAIFLGLGMGAMALL</sequence>
<dbReference type="Proteomes" id="UP001447188">
    <property type="component" value="Unassembled WGS sequence"/>
</dbReference>
<comment type="caution">
    <text evidence="2">The sequence shown here is derived from an EMBL/GenBank/DDBJ whole genome shotgun (WGS) entry which is preliminary data.</text>
</comment>
<feature type="signal peptide" evidence="1">
    <location>
        <begin position="1"/>
        <end position="22"/>
    </location>
</feature>
<evidence type="ECO:0000256" key="1">
    <source>
        <dbReference type="SAM" id="SignalP"/>
    </source>
</evidence>
<evidence type="ECO:0000313" key="2">
    <source>
        <dbReference type="EMBL" id="KAL0636454.1"/>
    </source>
</evidence>
<organism evidence="2 3">
    <name type="scientific">Discina gigas</name>
    <dbReference type="NCBI Taxonomy" id="1032678"/>
    <lineage>
        <taxon>Eukaryota</taxon>
        <taxon>Fungi</taxon>
        <taxon>Dikarya</taxon>
        <taxon>Ascomycota</taxon>
        <taxon>Pezizomycotina</taxon>
        <taxon>Pezizomycetes</taxon>
        <taxon>Pezizales</taxon>
        <taxon>Discinaceae</taxon>
        <taxon>Discina</taxon>
    </lineage>
</organism>
<name>A0ABR3GKJ4_9PEZI</name>
<protein>
    <submittedName>
        <fullName evidence="2">Uncharacterized protein</fullName>
    </submittedName>
</protein>
<dbReference type="EMBL" id="JBBBZM010000050">
    <property type="protein sequence ID" value="KAL0636454.1"/>
    <property type="molecule type" value="Genomic_DNA"/>
</dbReference>
<accession>A0ABR3GKJ4</accession>
<gene>
    <name evidence="2" type="ORF">Q9L58_004603</name>
</gene>
<feature type="chain" id="PRO_5045635918" evidence="1">
    <location>
        <begin position="23"/>
        <end position="269"/>
    </location>
</feature>
<reference evidence="2 3" key="1">
    <citation type="submission" date="2024-02" db="EMBL/GenBank/DDBJ databases">
        <title>Discinaceae phylogenomics.</title>
        <authorList>
            <person name="Dirks A.C."/>
            <person name="James T.Y."/>
        </authorList>
    </citation>
    <scope>NUCLEOTIDE SEQUENCE [LARGE SCALE GENOMIC DNA]</scope>
    <source>
        <strain evidence="2 3">ACD0624</strain>
    </source>
</reference>
<evidence type="ECO:0000313" key="3">
    <source>
        <dbReference type="Proteomes" id="UP001447188"/>
    </source>
</evidence>
<keyword evidence="1" id="KW-0732">Signal</keyword>
<keyword evidence="3" id="KW-1185">Reference proteome</keyword>
<proteinExistence type="predicted"/>